<sequence>MLPLQMFGDDGERHELWLGGVCYGETDHAIAVADHVRTGFIWGNSAGMRNLEAPFGRIKRSGISLHG</sequence>
<accession>A0ABZ0WM69</accession>
<evidence type="ECO:0000313" key="2">
    <source>
        <dbReference type="Proteomes" id="UP001325479"/>
    </source>
</evidence>
<gene>
    <name evidence="1" type="ORF">U0042_01125</name>
</gene>
<name>A0ABZ0WM69_9BURK</name>
<keyword evidence="2" id="KW-1185">Reference proteome</keyword>
<dbReference type="EMBL" id="CP139965">
    <property type="protein sequence ID" value="WQD78351.1"/>
    <property type="molecule type" value="Genomic_DNA"/>
</dbReference>
<proteinExistence type="predicted"/>
<reference evidence="1 2" key="1">
    <citation type="submission" date="2023-12" db="EMBL/GenBank/DDBJ databases">
        <title>Genome sequencing and assembly of bacterial species from a model synthetic community.</title>
        <authorList>
            <person name="Hogle S.L."/>
        </authorList>
    </citation>
    <scope>NUCLEOTIDE SEQUENCE [LARGE SCALE GENOMIC DNA]</scope>
    <source>
        <strain evidence="1 2">HAMBI 2494</strain>
    </source>
</reference>
<protein>
    <submittedName>
        <fullName evidence="1">Uncharacterized protein</fullName>
    </submittedName>
</protein>
<organism evidence="1 2">
    <name type="scientific">Paraburkholderia kururiensis</name>
    <dbReference type="NCBI Taxonomy" id="984307"/>
    <lineage>
        <taxon>Bacteria</taxon>
        <taxon>Pseudomonadati</taxon>
        <taxon>Pseudomonadota</taxon>
        <taxon>Betaproteobacteria</taxon>
        <taxon>Burkholderiales</taxon>
        <taxon>Burkholderiaceae</taxon>
        <taxon>Paraburkholderia</taxon>
    </lineage>
</organism>
<evidence type="ECO:0000313" key="1">
    <source>
        <dbReference type="EMBL" id="WQD78351.1"/>
    </source>
</evidence>
<dbReference type="RefSeq" id="WP_327205023.1">
    <property type="nucleotide sequence ID" value="NZ_CP139965.1"/>
</dbReference>
<dbReference type="Proteomes" id="UP001325479">
    <property type="component" value="Chromosome"/>
</dbReference>